<dbReference type="EMBL" id="CANTUO010000003">
    <property type="protein sequence ID" value="CAI5758511.1"/>
    <property type="molecule type" value="Genomic_DNA"/>
</dbReference>
<evidence type="ECO:0000313" key="1">
    <source>
        <dbReference type="EMBL" id="CAI5758511.1"/>
    </source>
</evidence>
<reference evidence="1" key="1">
    <citation type="submission" date="2022-12" db="EMBL/GenBank/DDBJ databases">
        <authorList>
            <person name="Brejova B."/>
        </authorList>
    </citation>
    <scope>NUCLEOTIDE SEQUENCE</scope>
</reference>
<sequence>MPFTGFKITRQYKITGYASPASMHFITISHCNQGKVDYQKVLRVDSSSVINWDKPFCMLKPKLGENNLKVNEEGDVDDDEFIGIFGFIMLKGKKLQNLLRKKIDISLEQLSNGKWVEYSGKNKQFKFEKFKLKDPLESLKYESKNLICYKMARRKKYAKRKISFYIPQTFVGGLFECFLPLDIKQQILTDFVNSNDLIIQQFEFNCDPQLSRPIMPLIAEDSTVQWFENKLLNFINPGIIQTIPYLSTASPWDLRFSISETPDMFKDTWATKIEINENYNYNEADLHVITKAITYSANLLNKIISPIDINNLVKNYNKASNRENPAIEQLVMNQYNLTKEERINLWFGLGNKESINKVLTKIERFWDNLTNE</sequence>
<gene>
    <name evidence="1" type="ORF">CANVERA_P3023</name>
</gene>
<accession>A0A9W4TZA7</accession>
<evidence type="ECO:0000313" key="2">
    <source>
        <dbReference type="Proteomes" id="UP001152885"/>
    </source>
</evidence>
<name>A0A9W4TZA7_9ASCO</name>
<dbReference type="OrthoDB" id="4024574at2759"/>
<proteinExistence type="predicted"/>
<protein>
    <submittedName>
        <fullName evidence="1">Uncharacterized protein</fullName>
    </submittedName>
</protein>
<organism evidence="1 2">
    <name type="scientific">Candida verbasci</name>
    <dbReference type="NCBI Taxonomy" id="1227364"/>
    <lineage>
        <taxon>Eukaryota</taxon>
        <taxon>Fungi</taxon>
        <taxon>Dikarya</taxon>
        <taxon>Ascomycota</taxon>
        <taxon>Saccharomycotina</taxon>
        <taxon>Pichiomycetes</taxon>
        <taxon>Debaryomycetaceae</taxon>
        <taxon>Candida/Lodderomyces clade</taxon>
        <taxon>Candida</taxon>
    </lineage>
</organism>
<comment type="caution">
    <text evidence="1">The sequence shown here is derived from an EMBL/GenBank/DDBJ whole genome shotgun (WGS) entry which is preliminary data.</text>
</comment>
<dbReference type="Proteomes" id="UP001152885">
    <property type="component" value="Unassembled WGS sequence"/>
</dbReference>
<dbReference type="AlphaFoldDB" id="A0A9W4TZA7"/>
<keyword evidence="2" id="KW-1185">Reference proteome</keyword>